<name>A0ABT5BIH4_9BACT</name>
<feature type="transmembrane region" description="Helical" evidence="1">
    <location>
        <begin position="71"/>
        <end position="91"/>
    </location>
</feature>
<feature type="transmembrane region" description="Helical" evidence="1">
    <location>
        <begin position="111"/>
        <end position="132"/>
    </location>
</feature>
<feature type="transmembrane region" description="Helical" evidence="1">
    <location>
        <begin position="40"/>
        <end position="59"/>
    </location>
</feature>
<comment type="caution">
    <text evidence="2">The sequence shown here is derived from an EMBL/GenBank/DDBJ whole genome shotgun (WGS) entry which is preliminary data.</text>
</comment>
<keyword evidence="1" id="KW-0812">Transmembrane</keyword>
<organism evidence="2 3">
    <name type="scientific">Nannocystis radixulma</name>
    <dbReference type="NCBI Taxonomy" id="2995305"/>
    <lineage>
        <taxon>Bacteria</taxon>
        <taxon>Pseudomonadati</taxon>
        <taxon>Myxococcota</taxon>
        <taxon>Polyangia</taxon>
        <taxon>Nannocystales</taxon>
        <taxon>Nannocystaceae</taxon>
        <taxon>Nannocystis</taxon>
    </lineage>
</organism>
<keyword evidence="3" id="KW-1185">Reference proteome</keyword>
<keyword evidence="1" id="KW-0472">Membrane</keyword>
<evidence type="ECO:0000256" key="1">
    <source>
        <dbReference type="SAM" id="Phobius"/>
    </source>
</evidence>
<accession>A0ABT5BIH4</accession>
<feature type="transmembrane region" description="Helical" evidence="1">
    <location>
        <begin position="253"/>
        <end position="270"/>
    </location>
</feature>
<feature type="transmembrane region" description="Helical" evidence="1">
    <location>
        <begin position="152"/>
        <end position="170"/>
    </location>
</feature>
<proteinExistence type="predicted"/>
<keyword evidence="1" id="KW-1133">Transmembrane helix</keyword>
<feature type="transmembrane region" description="Helical" evidence="1">
    <location>
        <begin position="215"/>
        <end position="238"/>
    </location>
</feature>
<dbReference type="EMBL" id="JAQNDN010000022">
    <property type="protein sequence ID" value="MDC0673390.1"/>
    <property type="molecule type" value="Genomic_DNA"/>
</dbReference>
<evidence type="ECO:0000313" key="2">
    <source>
        <dbReference type="EMBL" id="MDC0673390.1"/>
    </source>
</evidence>
<dbReference type="Proteomes" id="UP001217838">
    <property type="component" value="Unassembled WGS sequence"/>
</dbReference>
<sequence>MLSPRLAAIRAPILVIWLAAVALAAIDFLRDVEPAHVRLALFIATVVVELLALAAALAGRRALGRDDPTRGASTAICLGLGLRVVAELRLGMLYLSAVPSVILKRPALADAFIYGLRYLYVAADLAILVGVVRTLRGLRRTGLAIRPRPRDLLVVLFFVIPLPLAVYALQAQVDPVPSDHGIITFRLLAASVGALVGGYCVVLAGAALQMGGTWAWIWGAAGVAGIARALAFVAAAAAESAMPRASAILLEQGLLWTFACAWLLACALRWQHVRRA</sequence>
<protein>
    <submittedName>
        <fullName evidence="2">Uncharacterized protein</fullName>
    </submittedName>
</protein>
<reference evidence="2 3" key="1">
    <citation type="submission" date="2022-11" db="EMBL/GenBank/DDBJ databases">
        <title>Minimal conservation of predation-associated metabolite biosynthetic gene clusters underscores biosynthetic potential of Myxococcota including descriptions for ten novel species: Archangium lansinium sp. nov., Myxococcus landrumus sp. nov., Nannocystis bai.</title>
        <authorList>
            <person name="Ahearne A."/>
            <person name="Stevens C."/>
            <person name="Dowd S."/>
        </authorList>
    </citation>
    <scope>NUCLEOTIDE SEQUENCE [LARGE SCALE GENOMIC DNA]</scope>
    <source>
        <strain evidence="2 3">NCELM</strain>
    </source>
</reference>
<gene>
    <name evidence="2" type="ORF">POL58_36940</name>
</gene>
<evidence type="ECO:0000313" key="3">
    <source>
        <dbReference type="Proteomes" id="UP001217838"/>
    </source>
</evidence>
<dbReference type="RefSeq" id="WP_272006337.1">
    <property type="nucleotide sequence ID" value="NZ_JAQNDN010000022.1"/>
</dbReference>
<feature type="transmembrane region" description="Helical" evidence="1">
    <location>
        <begin position="182"/>
        <end position="208"/>
    </location>
</feature>